<dbReference type="Proteomes" id="UP000197468">
    <property type="component" value="Unassembled WGS sequence"/>
</dbReference>
<organism evidence="2 3">
    <name type="scientific">Roseateles aquatilis</name>
    <dbReference type="NCBI Taxonomy" id="431061"/>
    <lineage>
        <taxon>Bacteria</taxon>
        <taxon>Pseudomonadati</taxon>
        <taxon>Pseudomonadota</taxon>
        <taxon>Betaproteobacteria</taxon>
        <taxon>Burkholderiales</taxon>
        <taxon>Sphaerotilaceae</taxon>
        <taxon>Roseateles</taxon>
    </lineage>
</organism>
<evidence type="ECO:0000256" key="1">
    <source>
        <dbReference type="ARBA" id="ARBA00008618"/>
    </source>
</evidence>
<accession>A0A246J8K6</accession>
<dbReference type="Pfam" id="PF03230">
    <property type="entry name" value="Antirestrict"/>
    <property type="match status" value="1"/>
</dbReference>
<gene>
    <name evidence="2" type="ORF">CDN99_15545</name>
</gene>
<comment type="caution">
    <text evidence="2">The sequence shown here is derived from an EMBL/GenBank/DDBJ whole genome shotgun (WGS) entry which is preliminary data.</text>
</comment>
<protein>
    <recommendedName>
        <fullName evidence="4">Antirestriction protein</fullName>
    </recommendedName>
</protein>
<dbReference type="AlphaFoldDB" id="A0A246J8K6"/>
<proteinExistence type="inferred from homology"/>
<comment type="similarity">
    <text evidence="1">Belongs to the antirestriction protein family.</text>
</comment>
<reference evidence="2 3" key="1">
    <citation type="journal article" date="2008" name="Int. J. Syst. Evol. Microbiol.">
        <title>Description of Roseateles aquatilis sp. nov. and Roseateles terrae sp. nov., in the class Betaproteobacteria, and emended description of the genus Roseateles.</title>
        <authorList>
            <person name="Gomila M."/>
            <person name="Bowien B."/>
            <person name="Falsen E."/>
            <person name="Moore E.R."/>
            <person name="Lalucat J."/>
        </authorList>
    </citation>
    <scope>NUCLEOTIDE SEQUENCE [LARGE SCALE GENOMIC DNA]</scope>
    <source>
        <strain evidence="2 3">CCUG 48205</strain>
    </source>
</reference>
<evidence type="ECO:0000313" key="3">
    <source>
        <dbReference type="Proteomes" id="UP000197468"/>
    </source>
</evidence>
<evidence type="ECO:0008006" key="4">
    <source>
        <dbReference type="Google" id="ProtNLM"/>
    </source>
</evidence>
<dbReference type="Gene3D" id="3.30.70.3580">
    <property type="entry name" value="Antirestriction protein"/>
    <property type="match status" value="1"/>
</dbReference>
<name>A0A246J8K6_9BURK</name>
<dbReference type="RefSeq" id="WP_088385772.1">
    <property type="nucleotide sequence ID" value="NZ_NIOF01000006.1"/>
</dbReference>
<dbReference type="InterPro" id="IPR042297">
    <property type="entry name" value="Antirestriction_sf"/>
</dbReference>
<sequence>MTHDQSSLTLDAPDRAEDTAPVITASVVPDAKRMQFLPSQFGLVGMLRVEMSIYAWMQNLCPAYNGGHWNFIELSNGGGYMVPTCAESFDLSVDGNGFEGRVSADAAGLIATTFALNALIWQGLDRLTDKYKQLIEFISHHPEQAAIRHAID</sequence>
<evidence type="ECO:0000313" key="2">
    <source>
        <dbReference type="EMBL" id="OWQ88886.1"/>
    </source>
</evidence>
<keyword evidence="3" id="KW-1185">Reference proteome</keyword>
<dbReference type="InterPro" id="IPR004914">
    <property type="entry name" value="Antirestrict"/>
</dbReference>
<dbReference type="OrthoDB" id="1164967at2"/>
<dbReference type="EMBL" id="NIOF01000006">
    <property type="protein sequence ID" value="OWQ88886.1"/>
    <property type="molecule type" value="Genomic_DNA"/>
</dbReference>